<dbReference type="Proteomes" id="UP001375370">
    <property type="component" value="Chromosome"/>
</dbReference>
<sequence>MPIYDYKCRVCGQITELMVSYAGNCTDFTCAACGSAELEKQQSIPIVLHRCNPGGKTCCGAEERCETSPCHSGGGHCHGH</sequence>
<dbReference type="EMBL" id="CP146612">
    <property type="protein sequence ID" value="WWX25833.1"/>
    <property type="molecule type" value="Genomic_DNA"/>
</dbReference>
<dbReference type="InterPro" id="IPR013429">
    <property type="entry name" value="Regulatory_FmdB_Zinc_ribbon"/>
</dbReference>
<dbReference type="SMART" id="SM00834">
    <property type="entry name" value="CxxC_CXXC_SSSS"/>
    <property type="match status" value="1"/>
</dbReference>
<keyword evidence="3" id="KW-1185">Reference proteome</keyword>
<organism evidence="2 3">
    <name type="scientific">Candidatus Dehalogenimonas loeffleri</name>
    <dbReference type="NCBI Taxonomy" id="3127115"/>
    <lineage>
        <taxon>Bacteria</taxon>
        <taxon>Bacillati</taxon>
        <taxon>Chloroflexota</taxon>
        <taxon>Dehalococcoidia</taxon>
        <taxon>Dehalococcoidales</taxon>
        <taxon>Dehalococcoidaceae</taxon>
        <taxon>Dehalogenimonas</taxon>
    </lineage>
</organism>
<evidence type="ECO:0000313" key="2">
    <source>
        <dbReference type="EMBL" id="WWX25833.1"/>
    </source>
</evidence>
<reference evidence="2 3" key="1">
    <citation type="submission" date="2024-03" db="EMBL/GenBank/DDBJ databases">
        <title>A Dehalogenimonas Isolated from Estuarine Sediments Dihaloeliminates Chlorinated Alkanes.</title>
        <authorList>
            <person name="Yang Y."/>
            <person name="Wang H."/>
        </authorList>
    </citation>
    <scope>NUCLEOTIDE SEQUENCE [LARGE SCALE GENOMIC DNA]</scope>
    <source>
        <strain evidence="2 3">W</strain>
    </source>
</reference>
<proteinExistence type="predicted"/>
<dbReference type="NCBIfam" id="TIGR02605">
    <property type="entry name" value="CxxC_CxxC_SSSS"/>
    <property type="match status" value="1"/>
</dbReference>
<feature type="domain" description="Putative regulatory protein FmdB zinc ribbon" evidence="1">
    <location>
        <begin position="1"/>
        <end position="43"/>
    </location>
</feature>
<name>A0ABZ2JAT6_9CHLR</name>
<dbReference type="RefSeq" id="WP_338738386.1">
    <property type="nucleotide sequence ID" value="NZ_CP146612.1"/>
</dbReference>
<accession>A0ABZ2JAT6</accession>
<evidence type="ECO:0000313" key="3">
    <source>
        <dbReference type="Proteomes" id="UP001375370"/>
    </source>
</evidence>
<evidence type="ECO:0000259" key="1">
    <source>
        <dbReference type="SMART" id="SM00834"/>
    </source>
</evidence>
<protein>
    <submittedName>
        <fullName evidence="2">FmdB family zinc ribbon protein</fullName>
    </submittedName>
</protein>
<gene>
    <name evidence="2" type="ORF">V8247_02355</name>
</gene>
<dbReference type="Pfam" id="PF09723">
    <property type="entry name" value="Zn_ribbon_8"/>
    <property type="match status" value="1"/>
</dbReference>